<keyword evidence="1 10" id="KW-0540">Nuclease</keyword>
<feature type="binding site" evidence="10">
    <location>
        <position position="164"/>
    </location>
    <ligand>
        <name>Mn(2+)</name>
        <dbReference type="ChEBI" id="CHEBI:29035"/>
    </ligand>
</feature>
<dbReference type="GO" id="GO:0016787">
    <property type="term" value="F:hydrolase activity"/>
    <property type="evidence" value="ECO:0007669"/>
    <property type="project" value="UniProtKB-KW"/>
</dbReference>
<keyword evidence="7 10" id="KW-0238">DNA-binding</keyword>
<dbReference type="HAMAP" id="MF_01470">
    <property type="entry name" value="Cas1"/>
    <property type="match status" value="1"/>
</dbReference>
<feature type="transmembrane region" description="Helical" evidence="11">
    <location>
        <begin position="47"/>
        <end position="66"/>
    </location>
</feature>
<comment type="cofactor">
    <cofactor evidence="10">
        <name>Mg(2+)</name>
        <dbReference type="ChEBI" id="CHEBI:18420"/>
    </cofactor>
    <cofactor evidence="10">
        <name>Mn(2+)</name>
        <dbReference type="ChEBI" id="CHEBI:29035"/>
    </cofactor>
</comment>
<dbReference type="GO" id="GO:0046872">
    <property type="term" value="F:metal ion binding"/>
    <property type="evidence" value="ECO:0007669"/>
    <property type="project" value="UniProtKB-UniRule"/>
</dbReference>
<dbReference type="OrthoDB" id="9803119at2"/>
<evidence type="ECO:0000313" key="13">
    <source>
        <dbReference type="Proteomes" id="UP000283295"/>
    </source>
</evidence>
<dbReference type="Proteomes" id="UP000283295">
    <property type="component" value="Unassembled WGS sequence"/>
</dbReference>
<reference evidence="12 13" key="1">
    <citation type="submission" date="2018-08" db="EMBL/GenBank/DDBJ databases">
        <title>A genome reference for cultivated species of the human gut microbiota.</title>
        <authorList>
            <person name="Zou Y."/>
            <person name="Xue W."/>
            <person name="Luo G."/>
        </authorList>
    </citation>
    <scope>NUCLEOTIDE SEQUENCE [LARGE SCALE GENOMIC DNA]</scope>
    <source>
        <strain evidence="12 13">AF22-21</strain>
    </source>
</reference>
<evidence type="ECO:0000256" key="10">
    <source>
        <dbReference type="HAMAP-Rule" id="MF_01470"/>
    </source>
</evidence>
<dbReference type="InterPro" id="IPR027617">
    <property type="entry name" value="Cas1_PREFRAN"/>
</dbReference>
<dbReference type="NCBIfam" id="TIGR00287">
    <property type="entry name" value="cas1"/>
    <property type="match status" value="1"/>
</dbReference>
<proteinExistence type="inferred from homology"/>
<protein>
    <recommendedName>
        <fullName evidence="10">CRISPR-associated endonuclease Cas1</fullName>
        <ecNumber evidence="10">3.1.-.-</ecNumber>
    </recommendedName>
</protein>
<dbReference type="PANTHER" id="PTHR34353:SF2">
    <property type="entry name" value="CRISPR-ASSOCIATED ENDONUCLEASE CAS1 1"/>
    <property type="match status" value="1"/>
</dbReference>
<comment type="subunit">
    <text evidence="9 10">Homodimer, forms a heterotetramer with a Cas2 homodimer.</text>
</comment>
<dbReference type="EC" id="3.1.-.-" evidence="10"/>
<dbReference type="PANTHER" id="PTHR34353">
    <property type="entry name" value="CRISPR-ASSOCIATED ENDONUCLEASE CAS1 1"/>
    <property type="match status" value="1"/>
</dbReference>
<dbReference type="GO" id="GO:0043571">
    <property type="term" value="P:maintenance of CRISPR repeat elements"/>
    <property type="evidence" value="ECO:0007669"/>
    <property type="project" value="UniProtKB-UniRule"/>
</dbReference>
<dbReference type="InterPro" id="IPR050646">
    <property type="entry name" value="Cas1"/>
</dbReference>
<evidence type="ECO:0000256" key="7">
    <source>
        <dbReference type="ARBA" id="ARBA00023125"/>
    </source>
</evidence>
<keyword evidence="8 10" id="KW-0464">Manganese</keyword>
<dbReference type="NCBIfam" id="TIGR04329">
    <property type="entry name" value="cas1_PREFRAN"/>
    <property type="match status" value="1"/>
</dbReference>
<keyword evidence="3 10" id="KW-0255">Endonuclease</keyword>
<evidence type="ECO:0000256" key="1">
    <source>
        <dbReference type="ARBA" id="ARBA00022722"/>
    </source>
</evidence>
<keyword evidence="4 10" id="KW-0378">Hydrolase</keyword>
<evidence type="ECO:0000313" key="12">
    <source>
        <dbReference type="EMBL" id="RGS33933.1"/>
    </source>
</evidence>
<sequence>MKVLNANDFSKKQIIFLIPKDGDKLTFSNDNIVVKDKNGKIKYQSTCYRLFMLCIVGNVSITSGLIQRSKKFGFSICLMTTSFKVYEVMGARMEGNTLLRTNQYKYNGKEIGTMIEKNKIANQSVALKKIRNRNDYLNEGISILDNLANSLDSDMDYLCVMGIEGNAAKVYFPRMFDNVSWNGRKPRIKSDYLNVTLDIGYTMLFNIVDAMLQVYGFDTYYGVFHRCFYMRKSLVCDLMEPMRPIVDYAIRKAINLGQCKMDDFELYGTRWCLKMKNNASYIQFIMAAILDYKDDIFLYIQRYYRFFMKRKSVEQLPTFELH</sequence>
<feature type="binding site" evidence="10">
    <location>
        <position position="225"/>
    </location>
    <ligand>
        <name>Mn(2+)</name>
        <dbReference type="ChEBI" id="CHEBI:29035"/>
    </ligand>
</feature>
<accession>A0A412IA65</accession>
<keyword evidence="11" id="KW-0472">Membrane</keyword>
<dbReference type="GO" id="GO:0051607">
    <property type="term" value="P:defense response to virus"/>
    <property type="evidence" value="ECO:0007669"/>
    <property type="project" value="UniProtKB-UniRule"/>
</dbReference>
<dbReference type="InterPro" id="IPR002729">
    <property type="entry name" value="CRISPR-assoc_Cas1"/>
</dbReference>
<comment type="caution">
    <text evidence="12">The sequence shown here is derived from an EMBL/GenBank/DDBJ whole genome shotgun (WGS) entry which is preliminary data.</text>
</comment>
<dbReference type="Gene3D" id="1.20.120.920">
    <property type="entry name" value="CRISPR-associated endonuclease Cas1, C-terminal domain"/>
    <property type="match status" value="1"/>
</dbReference>
<evidence type="ECO:0000256" key="2">
    <source>
        <dbReference type="ARBA" id="ARBA00022723"/>
    </source>
</evidence>
<evidence type="ECO:0000256" key="11">
    <source>
        <dbReference type="SAM" id="Phobius"/>
    </source>
</evidence>
<keyword evidence="11" id="KW-1133">Transmembrane helix</keyword>
<keyword evidence="2 10" id="KW-0479">Metal-binding</keyword>
<evidence type="ECO:0000256" key="8">
    <source>
        <dbReference type="ARBA" id="ARBA00023211"/>
    </source>
</evidence>
<dbReference type="EMBL" id="QRVK01000106">
    <property type="protein sequence ID" value="RGS33933.1"/>
    <property type="molecule type" value="Genomic_DNA"/>
</dbReference>
<dbReference type="Pfam" id="PF01867">
    <property type="entry name" value="Cas_Cas1"/>
    <property type="match status" value="1"/>
</dbReference>
<keyword evidence="6 10" id="KW-0051">Antiviral defense</keyword>
<dbReference type="InterPro" id="IPR042206">
    <property type="entry name" value="CRISPR-assoc_Cas1_C"/>
</dbReference>
<feature type="binding site" evidence="10">
    <location>
        <position position="240"/>
    </location>
    <ligand>
        <name>Mn(2+)</name>
        <dbReference type="ChEBI" id="CHEBI:29035"/>
    </ligand>
</feature>
<organism evidence="12 13">
    <name type="scientific">Coprococcus eutactus</name>
    <dbReference type="NCBI Taxonomy" id="33043"/>
    <lineage>
        <taxon>Bacteria</taxon>
        <taxon>Bacillati</taxon>
        <taxon>Bacillota</taxon>
        <taxon>Clostridia</taxon>
        <taxon>Lachnospirales</taxon>
        <taxon>Lachnospiraceae</taxon>
        <taxon>Coprococcus</taxon>
    </lineage>
</organism>
<evidence type="ECO:0000256" key="5">
    <source>
        <dbReference type="ARBA" id="ARBA00022842"/>
    </source>
</evidence>
<evidence type="ECO:0000256" key="4">
    <source>
        <dbReference type="ARBA" id="ARBA00022801"/>
    </source>
</evidence>
<name>A0A412IA65_9FIRM</name>
<comment type="function">
    <text evidence="10">CRISPR (clustered regularly interspaced short palindromic repeat), is an adaptive immune system that provides protection against mobile genetic elements (viruses, transposable elements and conjugative plasmids). CRISPR clusters contain spacers, sequences complementary to antecedent mobile elements, and target invading nucleic acids. CRISPR clusters are transcribed and processed into CRISPR RNA (crRNA). Acts as a dsDNA endonuclease. Involved in the integration of spacer DNA into the CRISPR cassette.</text>
</comment>
<dbReference type="GO" id="GO:0003677">
    <property type="term" value="F:DNA binding"/>
    <property type="evidence" value="ECO:0007669"/>
    <property type="project" value="UniProtKB-KW"/>
</dbReference>
<dbReference type="AlphaFoldDB" id="A0A412IA65"/>
<gene>
    <name evidence="10 12" type="primary">cas1</name>
    <name evidence="12" type="ORF">DWX94_14710</name>
</gene>
<dbReference type="CDD" id="cd09634">
    <property type="entry name" value="Cas1_I-II-III"/>
    <property type="match status" value="1"/>
</dbReference>
<keyword evidence="11" id="KW-0812">Transmembrane</keyword>
<evidence type="ECO:0000256" key="3">
    <source>
        <dbReference type="ARBA" id="ARBA00022759"/>
    </source>
</evidence>
<evidence type="ECO:0000256" key="6">
    <source>
        <dbReference type="ARBA" id="ARBA00023118"/>
    </source>
</evidence>
<evidence type="ECO:0000256" key="9">
    <source>
        <dbReference type="ARBA" id="ARBA00038592"/>
    </source>
</evidence>
<comment type="similarity">
    <text evidence="10">Belongs to the CRISPR-associated endonuclease Cas1 family.</text>
</comment>
<keyword evidence="5 10" id="KW-0460">Magnesium</keyword>
<dbReference type="GO" id="GO:0004520">
    <property type="term" value="F:DNA endonuclease activity"/>
    <property type="evidence" value="ECO:0007669"/>
    <property type="project" value="InterPro"/>
</dbReference>